<feature type="transmembrane region" description="Helical" evidence="9">
    <location>
        <begin position="244"/>
        <end position="263"/>
    </location>
</feature>
<dbReference type="NCBIfam" id="TIGR00969">
    <property type="entry name" value="3a0106s02"/>
    <property type="match status" value="1"/>
</dbReference>
<keyword evidence="3 9" id="KW-0813">Transport</keyword>
<evidence type="ECO:0000256" key="8">
    <source>
        <dbReference type="ARBA" id="ARBA00025323"/>
    </source>
</evidence>
<feature type="domain" description="ABC transmembrane type-1" evidence="10">
    <location>
        <begin position="60"/>
        <end position="263"/>
    </location>
</feature>
<evidence type="ECO:0000256" key="9">
    <source>
        <dbReference type="RuleBase" id="RU366001"/>
    </source>
</evidence>
<evidence type="ECO:0000259" key="10">
    <source>
        <dbReference type="PROSITE" id="PS50928"/>
    </source>
</evidence>
<dbReference type="NCBIfam" id="TIGR02139">
    <property type="entry name" value="permease_CysT"/>
    <property type="match status" value="1"/>
</dbReference>
<dbReference type="SUPFAM" id="SSF161098">
    <property type="entry name" value="MetI-like"/>
    <property type="match status" value="1"/>
</dbReference>
<dbReference type="eggNOG" id="COG0555">
    <property type="taxonomic scope" value="Bacteria"/>
</dbReference>
<dbReference type="InterPro" id="IPR035906">
    <property type="entry name" value="MetI-like_sf"/>
</dbReference>
<comment type="similarity">
    <text evidence="9">Belongs to the binding-protein-dependent transport system permease family. CysTW subfamily.</text>
</comment>
<keyword evidence="12" id="KW-1185">Reference proteome</keyword>
<comment type="caution">
    <text evidence="9">Lacks conserved residue(s) required for the propagation of feature annotation.</text>
</comment>
<feature type="transmembrane region" description="Helical" evidence="9">
    <location>
        <begin position="138"/>
        <end position="156"/>
    </location>
</feature>
<dbReference type="OrthoDB" id="57323at2"/>
<feature type="transmembrane region" description="Helical" evidence="9">
    <location>
        <begin position="98"/>
        <end position="118"/>
    </location>
</feature>
<evidence type="ECO:0000313" key="12">
    <source>
        <dbReference type="Proteomes" id="UP000019426"/>
    </source>
</evidence>
<evidence type="ECO:0000313" key="11">
    <source>
        <dbReference type="EMBL" id="CDM69905.1"/>
    </source>
</evidence>
<dbReference type="AlphaFoldDB" id="W6SJN3"/>
<reference evidence="11 12" key="1">
    <citation type="submission" date="2013-11" db="EMBL/GenBank/DDBJ databases">
        <title>Complete genome sequence of Clostridum sp. M2/40.</title>
        <authorList>
            <person name="Wibberg D."/>
            <person name="Puehler A."/>
            <person name="Schlueter A."/>
        </authorList>
    </citation>
    <scope>NUCLEOTIDE SEQUENCE [LARGE SCALE GENOMIC DNA]</scope>
    <source>
        <strain evidence="12">M2/40</strain>
    </source>
</reference>
<comment type="function">
    <text evidence="9">Part of the ABC transporter complex (TC 3.A.1.6.1) involved in sulfate/thiosulfate import.</text>
</comment>
<dbReference type="EMBL" id="HG917869">
    <property type="protein sequence ID" value="CDM69905.1"/>
    <property type="molecule type" value="Genomic_DNA"/>
</dbReference>
<feature type="transmembrane region" description="Helical" evidence="9">
    <location>
        <begin position="12"/>
        <end position="37"/>
    </location>
</feature>
<dbReference type="GO" id="GO:0005886">
    <property type="term" value="C:plasma membrane"/>
    <property type="evidence" value="ECO:0007669"/>
    <property type="project" value="InterPro"/>
</dbReference>
<keyword evidence="7 9" id="KW-0472">Membrane</keyword>
<dbReference type="PATRIC" id="fig|1216932.3.peg.2750"/>
<dbReference type="InterPro" id="IPR011865">
    <property type="entry name" value="CysT_permease"/>
</dbReference>
<feature type="transmembrane region" description="Helical" evidence="9">
    <location>
        <begin position="57"/>
        <end position="86"/>
    </location>
</feature>
<dbReference type="Gene3D" id="1.10.3720.10">
    <property type="entry name" value="MetI-like"/>
    <property type="match status" value="1"/>
</dbReference>
<evidence type="ECO:0000256" key="7">
    <source>
        <dbReference type="ARBA" id="ARBA00023136"/>
    </source>
</evidence>
<comment type="function">
    <text evidence="8">Part of the ABC transporter complex CysAWTP (TC 3.A.1.6.1) involved in sulfate/thiosulfate import. Probably responsible for the translocation of the substrate across the membrane.</text>
</comment>
<dbReference type="Pfam" id="PF00528">
    <property type="entry name" value="BPD_transp_1"/>
    <property type="match status" value="1"/>
</dbReference>
<organism evidence="11 12">
    <name type="scientific">Clostridium bornimense</name>
    <dbReference type="NCBI Taxonomy" id="1216932"/>
    <lineage>
        <taxon>Bacteria</taxon>
        <taxon>Bacillati</taxon>
        <taxon>Bacillota</taxon>
        <taxon>Clostridia</taxon>
        <taxon>Eubacteriales</taxon>
        <taxon>Clostridiaceae</taxon>
        <taxon>Clostridium</taxon>
    </lineage>
</organism>
<feature type="transmembrane region" description="Helical" evidence="9">
    <location>
        <begin position="184"/>
        <end position="206"/>
    </location>
</feature>
<dbReference type="KEGG" id="clt:CM240_2788"/>
<protein>
    <recommendedName>
        <fullName evidence="9">Sulfate transport system permease protein CysT</fullName>
    </recommendedName>
</protein>
<dbReference type="PANTHER" id="PTHR30406:SF8">
    <property type="entry name" value="SULFATE TRANSPORT SYSTEM PERMEASE PROTEIN CYST"/>
    <property type="match status" value="1"/>
</dbReference>
<keyword evidence="5 9" id="KW-1133">Transmembrane helix</keyword>
<evidence type="ECO:0000256" key="4">
    <source>
        <dbReference type="ARBA" id="ARBA00022692"/>
    </source>
</evidence>
<name>W6SJN3_9CLOT</name>
<dbReference type="GO" id="GO:0015419">
    <property type="term" value="F:ABC-type sulfate transporter activity"/>
    <property type="evidence" value="ECO:0007669"/>
    <property type="project" value="UniProtKB-UniRule"/>
</dbReference>
<dbReference type="InterPro" id="IPR000515">
    <property type="entry name" value="MetI-like"/>
</dbReference>
<sequence length="276" mass="30131">MGKSKKRAVIPGYKVSMGVTITFLSLIVLIPLASLAINASGMGFNKFISTVTNPRVIAAYKVSFLCAFIATIVNSFFGVIIAWTLVRYDFKGKRIIDGLIELPFALPTAVAGIALTTLYSDKGMIGKYFDAIGIKISYTRVGIIAAMIFIGIPFVVRSIQPVLEGIDKQYEEAATMLGASRVRIFFKVIFPEILPALLTGFGLAFARAVGEYGSVVFISGNMPFKTEIAPLLIMSKLEQYDYTGANAIALVMLVISFLILFLINSIQVYTNKFVKE</sequence>
<dbReference type="PROSITE" id="PS50928">
    <property type="entry name" value="ABC_TM1"/>
    <property type="match status" value="1"/>
</dbReference>
<dbReference type="HOGENOM" id="CLU_016047_14_0_9"/>
<accession>W6SJN3</accession>
<keyword evidence="6 9" id="KW-0764">Sulfate transport</keyword>
<gene>
    <name evidence="11" type="primary">cysT</name>
    <name evidence="11" type="ORF">CM240_2788</name>
</gene>
<evidence type="ECO:0000256" key="2">
    <source>
        <dbReference type="ARBA" id="ARBA00011779"/>
    </source>
</evidence>
<evidence type="ECO:0000256" key="5">
    <source>
        <dbReference type="ARBA" id="ARBA00022989"/>
    </source>
</evidence>
<keyword evidence="4 9" id="KW-0812">Transmembrane</keyword>
<dbReference type="RefSeq" id="WP_044040093.1">
    <property type="nucleotide sequence ID" value="NZ_HG917869.1"/>
</dbReference>
<dbReference type="CDD" id="cd06261">
    <property type="entry name" value="TM_PBP2"/>
    <property type="match status" value="1"/>
</dbReference>
<dbReference type="Proteomes" id="UP000019426">
    <property type="component" value="Chromosome M2/40_rep2"/>
</dbReference>
<dbReference type="FunFam" id="1.10.3720.10:FF:000004">
    <property type="entry name" value="Sulfate transport system permease protein CysT"/>
    <property type="match status" value="1"/>
</dbReference>
<dbReference type="PANTHER" id="PTHR30406">
    <property type="entry name" value="SULFATE TRANSPORT SYSTEM PERMEASE PROTEIN"/>
    <property type="match status" value="1"/>
</dbReference>
<evidence type="ECO:0000256" key="3">
    <source>
        <dbReference type="ARBA" id="ARBA00022448"/>
    </source>
</evidence>
<evidence type="ECO:0000256" key="1">
    <source>
        <dbReference type="ARBA" id="ARBA00004141"/>
    </source>
</evidence>
<comment type="subunit">
    <text evidence="2">The complex is composed of two ATP-binding proteins (CysA), two transmembrane proteins (CysT and CysW) and a solute-binding protein (CysP).</text>
</comment>
<evidence type="ECO:0000256" key="6">
    <source>
        <dbReference type="ARBA" id="ARBA00023032"/>
    </source>
</evidence>
<dbReference type="STRING" id="1216932.CM240_2788"/>
<proteinExistence type="inferred from homology"/>
<comment type="subcellular location">
    <subcellularLocation>
        <location evidence="1">Membrane</location>
        <topology evidence="1">Multi-pass membrane protein</topology>
    </subcellularLocation>
</comment>
<dbReference type="InterPro" id="IPR005667">
    <property type="entry name" value="Sulph_transpt2"/>
</dbReference>